<protein>
    <recommendedName>
        <fullName evidence="3">Lipoprotein</fullName>
    </recommendedName>
</protein>
<dbReference type="AlphaFoldDB" id="A0A8J3GXB0"/>
<comment type="caution">
    <text evidence="1">The sequence shown here is derived from an EMBL/GenBank/DDBJ whole genome shotgun (WGS) entry which is preliminary data.</text>
</comment>
<sequence length="121" mass="13366">MAKAMHLGSLTRMAGFGALCALLALTACVESKDKRILFDGFYFRTKAKKVDKDYSRFIVTAKDALQSVDAARQAAEYEGTRYCLENGLGTSRIKWIVGPETPDDQLVFDGDTLVYEGECNP</sequence>
<organism evidence="1 2">
    <name type="scientific">Seohaeicola zhoushanensis</name>
    <dbReference type="NCBI Taxonomy" id="1569283"/>
    <lineage>
        <taxon>Bacteria</taxon>
        <taxon>Pseudomonadati</taxon>
        <taxon>Pseudomonadota</taxon>
        <taxon>Alphaproteobacteria</taxon>
        <taxon>Rhodobacterales</taxon>
        <taxon>Roseobacteraceae</taxon>
        <taxon>Seohaeicola</taxon>
    </lineage>
</organism>
<evidence type="ECO:0000313" key="2">
    <source>
        <dbReference type="Proteomes" id="UP000626220"/>
    </source>
</evidence>
<evidence type="ECO:0000313" key="1">
    <source>
        <dbReference type="EMBL" id="GHF47348.1"/>
    </source>
</evidence>
<gene>
    <name evidence="1" type="ORF">GCM10017056_18890</name>
</gene>
<reference evidence="1" key="2">
    <citation type="submission" date="2020-09" db="EMBL/GenBank/DDBJ databases">
        <authorList>
            <person name="Sun Q."/>
            <person name="Kim S."/>
        </authorList>
    </citation>
    <scope>NUCLEOTIDE SEQUENCE</scope>
    <source>
        <strain evidence="1">KCTC 42650</strain>
    </source>
</reference>
<dbReference type="PROSITE" id="PS51257">
    <property type="entry name" value="PROKAR_LIPOPROTEIN"/>
    <property type="match status" value="1"/>
</dbReference>
<dbReference type="Proteomes" id="UP000626220">
    <property type="component" value="Unassembled WGS sequence"/>
</dbReference>
<dbReference type="EMBL" id="BNCJ01000003">
    <property type="protein sequence ID" value="GHF47348.1"/>
    <property type="molecule type" value="Genomic_DNA"/>
</dbReference>
<keyword evidence="2" id="KW-1185">Reference proteome</keyword>
<evidence type="ECO:0008006" key="3">
    <source>
        <dbReference type="Google" id="ProtNLM"/>
    </source>
</evidence>
<dbReference type="RefSeq" id="WP_229863976.1">
    <property type="nucleotide sequence ID" value="NZ_BNCJ01000003.1"/>
</dbReference>
<proteinExistence type="predicted"/>
<accession>A0A8J3GXB0</accession>
<name>A0A8J3GXB0_9RHOB</name>
<reference evidence="1" key="1">
    <citation type="journal article" date="2014" name="Int. J. Syst. Evol. Microbiol.">
        <title>Complete genome sequence of Corynebacterium casei LMG S-19264T (=DSM 44701T), isolated from a smear-ripened cheese.</title>
        <authorList>
            <consortium name="US DOE Joint Genome Institute (JGI-PGF)"/>
            <person name="Walter F."/>
            <person name="Albersmeier A."/>
            <person name="Kalinowski J."/>
            <person name="Ruckert C."/>
        </authorList>
    </citation>
    <scope>NUCLEOTIDE SEQUENCE</scope>
    <source>
        <strain evidence="1">KCTC 42650</strain>
    </source>
</reference>